<gene>
    <name evidence="2" type="ORF">X975_23863</name>
</gene>
<sequence>MKRVQILFHFLMILKFTQHQSLWKCVQHLLGYQSKLQKCTTPSRVKLACSRYFTTSKSIQQPCDSQHYLNRQRTCF</sequence>
<dbReference type="Proteomes" id="UP000054359">
    <property type="component" value="Unassembled WGS sequence"/>
</dbReference>
<protein>
    <recommendedName>
        <fullName evidence="4">Secreted protein</fullName>
    </recommendedName>
</protein>
<evidence type="ECO:0000313" key="2">
    <source>
        <dbReference type="EMBL" id="KFM78464.1"/>
    </source>
</evidence>
<dbReference type="AlphaFoldDB" id="A0A087UM75"/>
<name>A0A087UM75_STEMI</name>
<evidence type="ECO:0008006" key="4">
    <source>
        <dbReference type="Google" id="ProtNLM"/>
    </source>
</evidence>
<feature type="signal peptide" evidence="1">
    <location>
        <begin position="1"/>
        <end position="19"/>
    </location>
</feature>
<reference evidence="2 3" key="1">
    <citation type="submission" date="2013-11" db="EMBL/GenBank/DDBJ databases">
        <title>Genome sequencing of Stegodyphus mimosarum.</title>
        <authorList>
            <person name="Bechsgaard J."/>
        </authorList>
    </citation>
    <scope>NUCLEOTIDE SEQUENCE [LARGE SCALE GENOMIC DNA]</scope>
</reference>
<keyword evidence="3" id="KW-1185">Reference proteome</keyword>
<proteinExistence type="predicted"/>
<evidence type="ECO:0000313" key="3">
    <source>
        <dbReference type="Proteomes" id="UP000054359"/>
    </source>
</evidence>
<keyword evidence="1" id="KW-0732">Signal</keyword>
<feature type="chain" id="PRO_5001830646" description="Secreted protein" evidence="1">
    <location>
        <begin position="20"/>
        <end position="76"/>
    </location>
</feature>
<feature type="non-terminal residue" evidence="2">
    <location>
        <position position="76"/>
    </location>
</feature>
<dbReference type="EMBL" id="KK120526">
    <property type="protein sequence ID" value="KFM78464.1"/>
    <property type="molecule type" value="Genomic_DNA"/>
</dbReference>
<accession>A0A087UM75</accession>
<organism evidence="2 3">
    <name type="scientific">Stegodyphus mimosarum</name>
    <name type="common">African social velvet spider</name>
    <dbReference type="NCBI Taxonomy" id="407821"/>
    <lineage>
        <taxon>Eukaryota</taxon>
        <taxon>Metazoa</taxon>
        <taxon>Ecdysozoa</taxon>
        <taxon>Arthropoda</taxon>
        <taxon>Chelicerata</taxon>
        <taxon>Arachnida</taxon>
        <taxon>Araneae</taxon>
        <taxon>Araneomorphae</taxon>
        <taxon>Entelegynae</taxon>
        <taxon>Eresoidea</taxon>
        <taxon>Eresidae</taxon>
        <taxon>Stegodyphus</taxon>
    </lineage>
</organism>
<evidence type="ECO:0000256" key="1">
    <source>
        <dbReference type="SAM" id="SignalP"/>
    </source>
</evidence>